<dbReference type="GO" id="GO:0004022">
    <property type="term" value="F:alcohol dehydrogenase (NAD+) activity"/>
    <property type="evidence" value="ECO:0007669"/>
    <property type="project" value="UniProtKB-EC"/>
</dbReference>
<evidence type="ECO:0000313" key="7">
    <source>
        <dbReference type="EMBL" id="MBB5830374.1"/>
    </source>
</evidence>
<feature type="domain" description="Enoyl reductase (ER)" evidence="6">
    <location>
        <begin position="10"/>
        <end position="347"/>
    </location>
</feature>
<dbReference type="InterPro" id="IPR050129">
    <property type="entry name" value="Zn_alcohol_dh"/>
</dbReference>
<dbReference type="EC" id="1.1.1.1" evidence="7"/>
<dbReference type="SUPFAM" id="SSF51735">
    <property type="entry name" value="NAD(P)-binding Rossmann-fold domains"/>
    <property type="match status" value="1"/>
</dbReference>
<name>A0A841AAZ8_9MICO</name>
<keyword evidence="8" id="KW-1185">Reference proteome</keyword>
<accession>A0A841AAZ8</accession>
<dbReference type="InterPro" id="IPR013149">
    <property type="entry name" value="ADH-like_C"/>
</dbReference>
<evidence type="ECO:0000259" key="6">
    <source>
        <dbReference type="SMART" id="SM00829"/>
    </source>
</evidence>
<comment type="similarity">
    <text evidence="5">Belongs to the zinc-containing alcohol dehydrogenase family.</text>
</comment>
<dbReference type="Pfam" id="PF08240">
    <property type="entry name" value="ADH_N"/>
    <property type="match status" value="1"/>
</dbReference>
<evidence type="ECO:0000256" key="5">
    <source>
        <dbReference type="RuleBase" id="RU361277"/>
    </source>
</evidence>
<dbReference type="PANTHER" id="PTHR43401:SF5">
    <property type="entry name" value="ALCOHOL DEHYDROGENASE-RELATED"/>
    <property type="match status" value="1"/>
</dbReference>
<keyword evidence="4 7" id="KW-0560">Oxidoreductase</keyword>
<dbReference type="InterPro" id="IPR011032">
    <property type="entry name" value="GroES-like_sf"/>
</dbReference>
<dbReference type="InterPro" id="IPR002328">
    <property type="entry name" value="ADH_Zn_CS"/>
</dbReference>
<dbReference type="AlphaFoldDB" id="A0A841AAZ8"/>
<evidence type="ECO:0000313" key="8">
    <source>
        <dbReference type="Proteomes" id="UP000588158"/>
    </source>
</evidence>
<keyword evidence="3 5" id="KW-0862">Zinc</keyword>
<evidence type="ECO:0000256" key="4">
    <source>
        <dbReference type="ARBA" id="ARBA00023002"/>
    </source>
</evidence>
<keyword evidence="2 5" id="KW-0479">Metal-binding</keyword>
<sequence length="349" mass="35918">MRAVVIEQFGQRPEVREVPAPLAPPGGVVLDVEATGLCRSDHHAFAGHDGDVTLPHVPGHELVGRVAALGEGVTSVRVGDRVTTPFVEGCGRCRWCRAGASQICPDQTQPGFTHDGSWAEQVVIRAADHNLVPVGEDLPAEAVVTLGCRFATAYRGLTGRAGLRAGETVAVIGCGGVGLSAVMIAAALGARPIAVDIDPGALALARAHGAAETVDSRGADGRGLEPAAVADAIIAAAGERPTVTVEALGREATTDAALLALAPLGRHVQIGLYAAPPRLAMPRVISQELAVLGSHGMAAADYPGLLDLVRDGSLRPQDLVTRTISLEEACDALVELGERTRPGVTIIRP</sequence>
<dbReference type="Proteomes" id="UP000588158">
    <property type="component" value="Unassembled WGS sequence"/>
</dbReference>
<dbReference type="RefSeq" id="WP_184324002.1">
    <property type="nucleotide sequence ID" value="NZ_JACHLZ010000001.1"/>
</dbReference>
<reference evidence="7 8" key="1">
    <citation type="submission" date="2020-08" db="EMBL/GenBank/DDBJ databases">
        <title>Sequencing the genomes of 1000 actinobacteria strains.</title>
        <authorList>
            <person name="Klenk H.-P."/>
        </authorList>
    </citation>
    <scope>NUCLEOTIDE SEQUENCE [LARGE SCALE GENOMIC DNA]</scope>
    <source>
        <strain evidence="7 8">DSM 28796</strain>
    </source>
</reference>
<dbReference type="SMART" id="SM00829">
    <property type="entry name" value="PKS_ER"/>
    <property type="match status" value="1"/>
</dbReference>
<comment type="caution">
    <text evidence="7">The sequence shown here is derived from an EMBL/GenBank/DDBJ whole genome shotgun (WGS) entry which is preliminary data.</text>
</comment>
<dbReference type="InterPro" id="IPR013154">
    <property type="entry name" value="ADH-like_N"/>
</dbReference>
<gene>
    <name evidence="7" type="ORF">HNR70_000187</name>
</gene>
<protein>
    <submittedName>
        <fullName evidence="7">Alcohol dehydrogenase</fullName>
        <ecNumber evidence="7">1.1.1.1</ecNumber>
    </submittedName>
</protein>
<dbReference type="PROSITE" id="PS00059">
    <property type="entry name" value="ADH_ZINC"/>
    <property type="match status" value="1"/>
</dbReference>
<evidence type="ECO:0000256" key="3">
    <source>
        <dbReference type="ARBA" id="ARBA00022833"/>
    </source>
</evidence>
<dbReference type="PANTHER" id="PTHR43401">
    <property type="entry name" value="L-THREONINE 3-DEHYDROGENASE"/>
    <property type="match status" value="1"/>
</dbReference>
<dbReference type="SUPFAM" id="SSF50129">
    <property type="entry name" value="GroES-like"/>
    <property type="match status" value="1"/>
</dbReference>
<evidence type="ECO:0000256" key="2">
    <source>
        <dbReference type="ARBA" id="ARBA00022723"/>
    </source>
</evidence>
<dbReference type="GO" id="GO:0008270">
    <property type="term" value="F:zinc ion binding"/>
    <property type="evidence" value="ECO:0007669"/>
    <property type="project" value="InterPro"/>
</dbReference>
<evidence type="ECO:0000256" key="1">
    <source>
        <dbReference type="ARBA" id="ARBA00001947"/>
    </source>
</evidence>
<organism evidence="7 8">
    <name type="scientific">Brachybacterium aquaticum</name>
    <dbReference type="NCBI Taxonomy" id="1432564"/>
    <lineage>
        <taxon>Bacteria</taxon>
        <taxon>Bacillati</taxon>
        <taxon>Actinomycetota</taxon>
        <taxon>Actinomycetes</taxon>
        <taxon>Micrococcales</taxon>
        <taxon>Dermabacteraceae</taxon>
        <taxon>Brachybacterium</taxon>
    </lineage>
</organism>
<dbReference type="EMBL" id="JACHLZ010000001">
    <property type="protein sequence ID" value="MBB5830374.1"/>
    <property type="molecule type" value="Genomic_DNA"/>
</dbReference>
<dbReference type="Gene3D" id="3.90.180.10">
    <property type="entry name" value="Medium-chain alcohol dehydrogenases, catalytic domain"/>
    <property type="match status" value="1"/>
</dbReference>
<dbReference type="InterPro" id="IPR020843">
    <property type="entry name" value="ER"/>
</dbReference>
<comment type="cofactor">
    <cofactor evidence="1 5">
        <name>Zn(2+)</name>
        <dbReference type="ChEBI" id="CHEBI:29105"/>
    </cofactor>
</comment>
<dbReference type="Pfam" id="PF00107">
    <property type="entry name" value="ADH_zinc_N"/>
    <property type="match status" value="1"/>
</dbReference>
<dbReference type="InterPro" id="IPR036291">
    <property type="entry name" value="NAD(P)-bd_dom_sf"/>
</dbReference>
<proteinExistence type="inferred from homology"/>